<dbReference type="AlphaFoldDB" id="A0A9Q1QPL9"/>
<accession>A0A9Q1QPL9</accession>
<sequence length="192" mass="22480">MADDQKGHQLVQSERPKHIRLHKCQIVALLETHISGDRAEENSLDIEIEIIFSHGQFITMWITQGCEVHRILTTLGATVQNLWLLLGDFNDTVSLRKRNNGEIEMLRHYEDENWVTDPEQVSNMDGSHLFSLLCVLFRLMRYKMLDYLDQRMTREERIWNEKSISLLGRLSRSRERRVGLAFQLCGPSMQPT</sequence>
<dbReference type="Proteomes" id="UP001153076">
    <property type="component" value="Unassembled WGS sequence"/>
</dbReference>
<gene>
    <name evidence="1" type="ORF">Cgig2_002286</name>
</gene>
<name>A0A9Q1QPL9_9CARY</name>
<comment type="caution">
    <text evidence="1">The sequence shown here is derived from an EMBL/GenBank/DDBJ whole genome shotgun (WGS) entry which is preliminary data.</text>
</comment>
<evidence type="ECO:0000313" key="1">
    <source>
        <dbReference type="EMBL" id="KAJ8449489.1"/>
    </source>
</evidence>
<protein>
    <submittedName>
        <fullName evidence="1">Uncharacterized protein</fullName>
    </submittedName>
</protein>
<evidence type="ECO:0000313" key="2">
    <source>
        <dbReference type="Proteomes" id="UP001153076"/>
    </source>
</evidence>
<proteinExistence type="predicted"/>
<dbReference type="EMBL" id="JAKOGI010000021">
    <property type="protein sequence ID" value="KAJ8449489.1"/>
    <property type="molecule type" value="Genomic_DNA"/>
</dbReference>
<organism evidence="1 2">
    <name type="scientific">Carnegiea gigantea</name>
    <dbReference type="NCBI Taxonomy" id="171969"/>
    <lineage>
        <taxon>Eukaryota</taxon>
        <taxon>Viridiplantae</taxon>
        <taxon>Streptophyta</taxon>
        <taxon>Embryophyta</taxon>
        <taxon>Tracheophyta</taxon>
        <taxon>Spermatophyta</taxon>
        <taxon>Magnoliopsida</taxon>
        <taxon>eudicotyledons</taxon>
        <taxon>Gunneridae</taxon>
        <taxon>Pentapetalae</taxon>
        <taxon>Caryophyllales</taxon>
        <taxon>Cactineae</taxon>
        <taxon>Cactaceae</taxon>
        <taxon>Cactoideae</taxon>
        <taxon>Echinocereeae</taxon>
        <taxon>Carnegiea</taxon>
    </lineage>
</organism>
<keyword evidence="2" id="KW-1185">Reference proteome</keyword>
<reference evidence="1" key="1">
    <citation type="submission" date="2022-04" db="EMBL/GenBank/DDBJ databases">
        <title>Carnegiea gigantea Genome sequencing and assembly v2.</title>
        <authorList>
            <person name="Copetti D."/>
            <person name="Sanderson M.J."/>
            <person name="Burquez A."/>
            <person name="Wojciechowski M.F."/>
        </authorList>
    </citation>
    <scope>NUCLEOTIDE SEQUENCE</scope>
    <source>
        <strain evidence="1">SGP5-SGP5p</strain>
        <tissue evidence="1">Aerial part</tissue>
    </source>
</reference>